<evidence type="ECO:0008006" key="4">
    <source>
        <dbReference type="Google" id="ProtNLM"/>
    </source>
</evidence>
<dbReference type="HOGENOM" id="CLU_112662_0_0_1"/>
<reference evidence="2" key="2">
    <citation type="submission" date="2015-06" db="UniProtKB">
        <authorList>
            <consortium name="EnsemblPlants"/>
        </authorList>
    </citation>
    <scope>IDENTIFICATION</scope>
    <source>
        <strain evidence="2">DM1-3 516 R44</strain>
    </source>
</reference>
<organism evidence="2 3">
    <name type="scientific">Solanum tuberosum</name>
    <name type="common">Potato</name>
    <dbReference type="NCBI Taxonomy" id="4113"/>
    <lineage>
        <taxon>Eukaryota</taxon>
        <taxon>Viridiplantae</taxon>
        <taxon>Streptophyta</taxon>
        <taxon>Embryophyta</taxon>
        <taxon>Tracheophyta</taxon>
        <taxon>Spermatophyta</taxon>
        <taxon>Magnoliopsida</taxon>
        <taxon>eudicotyledons</taxon>
        <taxon>Gunneridae</taxon>
        <taxon>Pentapetalae</taxon>
        <taxon>asterids</taxon>
        <taxon>lamiids</taxon>
        <taxon>Solanales</taxon>
        <taxon>Solanaceae</taxon>
        <taxon>Solanoideae</taxon>
        <taxon>Solaneae</taxon>
        <taxon>Solanum</taxon>
    </lineage>
</organism>
<dbReference type="AlphaFoldDB" id="M1DH12"/>
<reference evidence="3" key="1">
    <citation type="journal article" date="2011" name="Nature">
        <title>Genome sequence and analysis of the tuber crop potato.</title>
        <authorList>
            <consortium name="The Potato Genome Sequencing Consortium"/>
        </authorList>
    </citation>
    <scope>NUCLEOTIDE SEQUENCE [LARGE SCALE GENOMIC DNA]</scope>
    <source>
        <strain evidence="3">cv. DM1-3 516 R44</strain>
    </source>
</reference>
<evidence type="ECO:0000256" key="1">
    <source>
        <dbReference type="SAM" id="MobiDB-lite"/>
    </source>
</evidence>
<dbReference type="Gramene" id="PGSC0003DMT400088918">
    <property type="protein sequence ID" value="PGSC0003DMT400088918"/>
    <property type="gene ID" value="PGSC0003DMG400038489"/>
</dbReference>
<proteinExistence type="predicted"/>
<sequence>MLSAIHRKRLPIADFPKKTRANHLGEPNLARQIDSAIRRLVQRVDLQLLFEKLVEIILASTGCFADMARPRVAGRHMPPRNNAKWIKINDVAAPSKRKATKLPITGGKGKGKEKAPASPEVIFNRDDIYTTHLTSSKSKGELQETKIAASDDDELVAAQRADL</sequence>
<dbReference type="EnsemblPlants" id="PGSC0003DMT400088918">
    <property type="protein sequence ID" value="PGSC0003DMT400088918"/>
    <property type="gene ID" value="PGSC0003DMG400038489"/>
</dbReference>
<keyword evidence="3" id="KW-1185">Reference proteome</keyword>
<protein>
    <recommendedName>
        <fullName evidence="4">Integrase core domain containing protein</fullName>
    </recommendedName>
</protein>
<feature type="region of interest" description="Disordered" evidence="1">
    <location>
        <begin position="97"/>
        <end position="123"/>
    </location>
</feature>
<accession>M1DH12</accession>
<dbReference type="PaxDb" id="4113-PGSC0003DMT400088918"/>
<dbReference type="Proteomes" id="UP000011115">
    <property type="component" value="Unassembled WGS sequence"/>
</dbReference>
<evidence type="ECO:0000313" key="2">
    <source>
        <dbReference type="EnsemblPlants" id="PGSC0003DMT400088918"/>
    </source>
</evidence>
<name>M1DH12_SOLTU</name>
<dbReference type="InParanoid" id="M1DH12"/>
<evidence type="ECO:0000313" key="3">
    <source>
        <dbReference type="Proteomes" id="UP000011115"/>
    </source>
</evidence>